<evidence type="ECO:0000313" key="1">
    <source>
        <dbReference type="EMBL" id="TCJ89192.1"/>
    </source>
</evidence>
<accession>A0A4R1F8U8</accession>
<protein>
    <recommendedName>
        <fullName evidence="3">FixH protein</fullName>
    </recommendedName>
</protein>
<dbReference type="RefSeq" id="WP_131904838.1">
    <property type="nucleotide sequence ID" value="NZ_BAAAFU010000008.1"/>
</dbReference>
<keyword evidence="2" id="KW-1185">Reference proteome</keyword>
<reference evidence="1 2" key="1">
    <citation type="submission" date="2019-03" db="EMBL/GenBank/DDBJ databases">
        <title>Genomic Encyclopedia of Type Strains, Phase IV (KMG-IV): sequencing the most valuable type-strain genomes for metagenomic binning, comparative biology and taxonomic classification.</title>
        <authorList>
            <person name="Goeker M."/>
        </authorList>
    </citation>
    <scope>NUCLEOTIDE SEQUENCE [LARGE SCALE GENOMIC DNA]</scope>
    <source>
        <strain evidence="1 2">DSM 24830</strain>
    </source>
</reference>
<name>A0A4R1F8U8_9GAMM</name>
<gene>
    <name evidence="1" type="ORF">EV695_1054</name>
</gene>
<sequence length="150" mass="16759">MNKHLLIAILMSPFLALGGYFLAGIYSDEEKAEDLDKMLVVTDDSCLPVEDRCEILGVGMEMHLKFQAPPSYQRLLPIELLSKTSLDDVAMSIIIDGEEAQPVKMVDSGDKKRWTIELMPTGTVTPDNMKIRLAVSYKAALHLAEFPIKY</sequence>
<evidence type="ECO:0000313" key="2">
    <source>
        <dbReference type="Proteomes" id="UP000294887"/>
    </source>
</evidence>
<evidence type="ECO:0008006" key="3">
    <source>
        <dbReference type="Google" id="ProtNLM"/>
    </source>
</evidence>
<dbReference type="OrthoDB" id="5623789at2"/>
<dbReference type="EMBL" id="SMFQ01000002">
    <property type="protein sequence ID" value="TCJ89192.1"/>
    <property type="molecule type" value="Genomic_DNA"/>
</dbReference>
<organism evidence="1 2">
    <name type="scientific">Cocleimonas flava</name>
    <dbReference type="NCBI Taxonomy" id="634765"/>
    <lineage>
        <taxon>Bacteria</taxon>
        <taxon>Pseudomonadati</taxon>
        <taxon>Pseudomonadota</taxon>
        <taxon>Gammaproteobacteria</taxon>
        <taxon>Thiotrichales</taxon>
        <taxon>Thiotrichaceae</taxon>
        <taxon>Cocleimonas</taxon>
    </lineage>
</organism>
<dbReference type="AlphaFoldDB" id="A0A4R1F8U8"/>
<comment type="caution">
    <text evidence="1">The sequence shown here is derived from an EMBL/GenBank/DDBJ whole genome shotgun (WGS) entry which is preliminary data.</text>
</comment>
<proteinExistence type="predicted"/>
<dbReference type="Proteomes" id="UP000294887">
    <property type="component" value="Unassembled WGS sequence"/>
</dbReference>